<protein>
    <submittedName>
        <fullName evidence="1">Uncharacterized protein</fullName>
    </submittedName>
</protein>
<evidence type="ECO:0000313" key="1">
    <source>
        <dbReference type="EMBL" id="KAB2376977.1"/>
    </source>
</evidence>
<dbReference type="AlphaFoldDB" id="A0A6L3VYB4"/>
<gene>
    <name evidence="1" type="ORF">F9B16_24385</name>
</gene>
<reference evidence="1 2" key="1">
    <citation type="submission" date="2019-09" db="EMBL/GenBank/DDBJ databases">
        <title>Actinomadura physcomitrii sp. nov., a novel actinomycete isolated from moss [Physcomitrium sphaericum (Ludw) Fuernr].</title>
        <authorList>
            <person name="Liu C."/>
            <person name="Zhuang X."/>
        </authorList>
    </citation>
    <scope>NUCLEOTIDE SEQUENCE [LARGE SCALE GENOMIC DNA]</scope>
    <source>
        <strain evidence="1 2">CYP1-1B</strain>
    </source>
</reference>
<dbReference type="RefSeq" id="WP_151542448.1">
    <property type="nucleotide sequence ID" value="NZ_WBMR01000076.1"/>
</dbReference>
<dbReference type="EMBL" id="WBMR01000076">
    <property type="protein sequence ID" value="KAB2376977.1"/>
    <property type="molecule type" value="Genomic_DNA"/>
</dbReference>
<proteinExistence type="predicted"/>
<sequence length="123" mass="13013">MSTADESTDLPPLPRPVWEPIDALHAALRRRTPVMAAAIVRELISGANGAEEARCLVVTYRGQGPWRIAPDPVAEVFRWLDGPRGGMPLGLLDGIDACVEGVAEVMAVTPSPPPPTRNAPDGA</sequence>
<comment type="caution">
    <text evidence="1">The sequence shown here is derived from an EMBL/GenBank/DDBJ whole genome shotgun (WGS) entry which is preliminary data.</text>
</comment>
<name>A0A6L3VYB4_9ACTN</name>
<evidence type="ECO:0000313" key="2">
    <source>
        <dbReference type="Proteomes" id="UP000483004"/>
    </source>
</evidence>
<organism evidence="1 2">
    <name type="scientific">Actinomadura montaniterrae</name>
    <dbReference type="NCBI Taxonomy" id="1803903"/>
    <lineage>
        <taxon>Bacteria</taxon>
        <taxon>Bacillati</taxon>
        <taxon>Actinomycetota</taxon>
        <taxon>Actinomycetes</taxon>
        <taxon>Streptosporangiales</taxon>
        <taxon>Thermomonosporaceae</taxon>
        <taxon>Actinomadura</taxon>
    </lineage>
</organism>
<dbReference type="Proteomes" id="UP000483004">
    <property type="component" value="Unassembled WGS sequence"/>
</dbReference>
<accession>A0A6L3VYB4</accession>
<keyword evidence="2" id="KW-1185">Reference proteome</keyword>